<dbReference type="EMBL" id="CP045921">
    <property type="protein sequence ID" value="QHN42938.1"/>
    <property type="molecule type" value="Genomic_DNA"/>
</dbReference>
<dbReference type="Proteomes" id="UP001059824">
    <property type="component" value="Chromosome"/>
</dbReference>
<keyword evidence="1" id="KW-0479">Metal-binding</keyword>
<keyword evidence="2" id="KW-0413">Isomerase</keyword>
<name>A0A857MLG4_9BACT</name>
<evidence type="ECO:0000256" key="2">
    <source>
        <dbReference type="ARBA" id="ARBA00023235"/>
    </source>
</evidence>
<keyword evidence="4" id="KW-1185">Reference proteome</keyword>
<evidence type="ECO:0000313" key="3">
    <source>
        <dbReference type="EMBL" id="QHN42938.1"/>
    </source>
</evidence>
<dbReference type="GO" id="GO:0005975">
    <property type="term" value="P:carbohydrate metabolic process"/>
    <property type="evidence" value="ECO:0007669"/>
    <property type="project" value="InterPro"/>
</dbReference>
<sequence>MRCRDMSVIAPAVLAENAEQYKQIIDKIQPFAQRIHVDISDGEFAPSFTIASNEIWWPEGWEVDVHAMVARPAEHLQTLVQLKPSMVIFHAEADPEQLPSVLATLKQYNIKAGVAVLRSTVPASVEQIIQQAEHVMVFTGDLGKYGGTANLMQLEKVRLIKQINPEAEIGWDGGVNVDNAYTLTQGGVNVLNVGSAIQMATDPATMYQQLVDEINKQGVL</sequence>
<dbReference type="InterPro" id="IPR011060">
    <property type="entry name" value="RibuloseP-bd_barrel"/>
</dbReference>
<dbReference type="Pfam" id="PF00834">
    <property type="entry name" value="Ribul_P_3_epim"/>
    <property type="match status" value="1"/>
</dbReference>
<evidence type="ECO:0000256" key="1">
    <source>
        <dbReference type="ARBA" id="ARBA00022723"/>
    </source>
</evidence>
<dbReference type="AlphaFoldDB" id="A0A857MLG4"/>
<reference evidence="3" key="1">
    <citation type="journal article" date="2021" name="Nat. Microbiol.">
        <title>Cocultivation of an ultrasmall environmental parasitic bacterium with lytic ability against bacteria associated with wastewater foams.</title>
        <authorList>
            <person name="Batinovic S."/>
            <person name="Rose J.J.A."/>
            <person name="Ratcliffe J."/>
            <person name="Seviour R.J."/>
            <person name="Petrovski S."/>
        </authorList>
    </citation>
    <scope>NUCLEOTIDE SEQUENCE</scope>
    <source>
        <strain evidence="3">JR1</strain>
    </source>
</reference>
<dbReference type="InterPro" id="IPR000056">
    <property type="entry name" value="Ribul_P_3_epim-like"/>
</dbReference>
<dbReference type="PANTHER" id="PTHR11749">
    <property type="entry name" value="RIBULOSE-5-PHOSPHATE-3-EPIMERASE"/>
    <property type="match status" value="1"/>
</dbReference>
<dbReference type="Gene3D" id="3.20.20.70">
    <property type="entry name" value="Aldolase class I"/>
    <property type="match status" value="1"/>
</dbReference>
<organism evidence="3 4">
    <name type="scientific">Candidatus Mycosynbacter amalyticus</name>
    <dbReference type="NCBI Taxonomy" id="2665156"/>
    <lineage>
        <taxon>Bacteria</taxon>
        <taxon>Candidatus Saccharimonadota</taxon>
        <taxon>Candidatus Saccharimonadota incertae sedis</taxon>
        <taxon>Candidatus Mycosynbacter</taxon>
    </lineage>
</organism>
<protein>
    <recommendedName>
        <fullName evidence="5">Ribulose-phosphate 3-epimerase</fullName>
    </recommendedName>
</protein>
<evidence type="ECO:0008006" key="5">
    <source>
        <dbReference type="Google" id="ProtNLM"/>
    </source>
</evidence>
<accession>A0A857MLG4</accession>
<evidence type="ECO:0000313" key="4">
    <source>
        <dbReference type="Proteomes" id="UP001059824"/>
    </source>
</evidence>
<dbReference type="SUPFAM" id="SSF51366">
    <property type="entry name" value="Ribulose-phoshate binding barrel"/>
    <property type="match status" value="1"/>
</dbReference>
<dbReference type="InterPro" id="IPR013785">
    <property type="entry name" value="Aldolase_TIM"/>
</dbReference>
<dbReference type="KEGG" id="mama:GII36_03675"/>
<dbReference type="GO" id="GO:0046872">
    <property type="term" value="F:metal ion binding"/>
    <property type="evidence" value="ECO:0007669"/>
    <property type="project" value="UniProtKB-KW"/>
</dbReference>
<proteinExistence type="predicted"/>
<dbReference type="GO" id="GO:0016857">
    <property type="term" value="F:racemase and epimerase activity, acting on carbohydrates and derivatives"/>
    <property type="evidence" value="ECO:0007669"/>
    <property type="project" value="InterPro"/>
</dbReference>
<gene>
    <name evidence="3" type="ORF">GII36_03675</name>
</gene>